<comment type="caution">
    <text evidence="2">The sequence shown here is derived from an EMBL/GenBank/DDBJ whole genome shotgun (WGS) entry which is preliminary data.</text>
</comment>
<dbReference type="EMBL" id="JBHSHT010000002">
    <property type="protein sequence ID" value="MFC4826198.1"/>
    <property type="molecule type" value="Genomic_DNA"/>
</dbReference>
<proteinExistence type="predicted"/>
<sequence length="42" mass="4836">MNWADLFERAEAYETDPETIRDRLDAHRERASDGANREGVDG</sequence>
<reference evidence="2 3" key="1">
    <citation type="journal article" date="2019" name="Int. J. Syst. Evol. Microbiol.">
        <title>The Global Catalogue of Microorganisms (GCM) 10K type strain sequencing project: providing services to taxonomists for standard genome sequencing and annotation.</title>
        <authorList>
            <consortium name="The Broad Institute Genomics Platform"/>
            <consortium name="The Broad Institute Genome Sequencing Center for Infectious Disease"/>
            <person name="Wu L."/>
            <person name="Ma J."/>
        </authorList>
    </citation>
    <scope>NUCLEOTIDE SEQUENCE [LARGE SCALE GENOMIC DNA]</scope>
    <source>
        <strain evidence="2 3">XZYJ18</strain>
    </source>
</reference>
<feature type="region of interest" description="Disordered" evidence="1">
    <location>
        <begin position="1"/>
        <end position="21"/>
    </location>
</feature>
<gene>
    <name evidence="2" type="ORF">ACFO9K_18245</name>
</gene>
<dbReference type="GeneID" id="73908183"/>
<keyword evidence="3" id="KW-1185">Reference proteome</keyword>
<evidence type="ECO:0000256" key="1">
    <source>
        <dbReference type="SAM" id="MobiDB-lite"/>
    </source>
</evidence>
<dbReference type="AlphaFoldDB" id="A0ABD5Q6A9"/>
<name>A0ABD5Q6A9_9EURY</name>
<accession>A0ABD5Q6A9</accession>
<dbReference type="Proteomes" id="UP001595945">
    <property type="component" value="Unassembled WGS sequence"/>
</dbReference>
<evidence type="ECO:0000313" key="2">
    <source>
        <dbReference type="EMBL" id="MFC4826198.1"/>
    </source>
</evidence>
<organism evidence="2 3">
    <name type="scientific">Halorussus aquaticus</name>
    <dbReference type="NCBI Taxonomy" id="2953748"/>
    <lineage>
        <taxon>Archaea</taxon>
        <taxon>Methanobacteriati</taxon>
        <taxon>Methanobacteriota</taxon>
        <taxon>Stenosarchaea group</taxon>
        <taxon>Halobacteria</taxon>
        <taxon>Halobacteriales</taxon>
        <taxon>Haladaptataceae</taxon>
        <taxon>Halorussus</taxon>
    </lineage>
</organism>
<dbReference type="RefSeq" id="WP_256567945.1">
    <property type="nucleotide sequence ID" value="NZ_CP100400.1"/>
</dbReference>
<protein>
    <submittedName>
        <fullName evidence="2">Uncharacterized protein</fullName>
    </submittedName>
</protein>
<evidence type="ECO:0000313" key="3">
    <source>
        <dbReference type="Proteomes" id="UP001595945"/>
    </source>
</evidence>